<feature type="region of interest" description="Disordered" evidence="1">
    <location>
        <begin position="579"/>
        <end position="604"/>
    </location>
</feature>
<evidence type="ECO:0008006" key="6">
    <source>
        <dbReference type="Google" id="ProtNLM"/>
    </source>
</evidence>
<dbReference type="EMBL" id="JAENGY010000868">
    <property type="protein sequence ID" value="KAG6955481.1"/>
    <property type="molecule type" value="Genomic_DNA"/>
</dbReference>
<feature type="domain" description="MABP" evidence="3">
    <location>
        <begin position="381"/>
        <end position="533"/>
    </location>
</feature>
<evidence type="ECO:0000259" key="3">
    <source>
        <dbReference type="PROSITE" id="PS51498"/>
    </source>
</evidence>
<dbReference type="CDD" id="cd14686">
    <property type="entry name" value="bZIP"/>
    <property type="match status" value="1"/>
</dbReference>
<dbReference type="InterPro" id="IPR004827">
    <property type="entry name" value="bZIP"/>
</dbReference>
<name>A0A8J5INP7_9STRA</name>
<dbReference type="AlphaFoldDB" id="A0A8J5INP7"/>
<keyword evidence="5" id="KW-1185">Reference proteome</keyword>
<dbReference type="Pfam" id="PF07716">
    <property type="entry name" value="bZIP_2"/>
    <property type="match status" value="1"/>
</dbReference>
<organism evidence="4 5">
    <name type="scientific">Phytophthora aleatoria</name>
    <dbReference type="NCBI Taxonomy" id="2496075"/>
    <lineage>
        <taxon>Eukaryota</taxon>
        <taxon>Sar</taxon>
        <taxon>Stramenopiles</taxon>
        <taxon>Oomycota</taxon>
        <taxon>Peronosporomycetes</taxon>
        <taxon>Peronosporales</taxon>
        <taxon>Peronosporaceae</taxon>
        <taxon>Phytophthora</taxon>
    </lineage>
</organism>
<dbReference type="PROSITE" id="PS51498">
    <property type="entry name" value="MABP"/>
    <property type="match status" value="1"/>
</dbReference>
<dbReference type="Proteomes" id="UP000709295">
    <property type="component" value="Unassembled WGS sequence"/>
</dbReference>
<gene>
    <name evidence="4" type="ORF">JG688_00011862</name>
</gene>
<evidence type="ECO:0000313" key="4">
    <source>
        <dbReference type="EMBL" id="KAG6955481.1"/>
    </source>
</evidence>
<dbReference type="CDD" id="cd00371">
    <property type="entry name" value="HMA"/>
    <property type="match status" value="1"/>
</dbReference>
<feature type="domain" description="HMA" evidence="2">
    <location>
        <begin position="77"/>
        <end position="141"/>
    </location>
</feature>
<dbReference type="PROSITE" id="PS00036">
    <property type="entry name" value="BZIP_BASIC"/>
    <property type="match status" value="1"/>
</dbReference>
<dbReference type="InterPro" id="IPR006121">
    <property type="entry name" value="HMA_dom"/>
</dbReference>
<accession>A0A8J5INP7</accession>
<evidence type="ECO:0000259" key="2">
    <source>
        <dbReference type="PROSITE" id="PS50846"/>
    </source>
</evidence>
<evidence type="ECO:0000313" key="5">
    <source>
        <dbReference type="Proteomes" id="UP000709295"/>
    </source>
</evidence>
<proteinExistence type="predicted"/>
<comment type="caution">
    <text evidence="4">The sequence shown here is derived from an EMBL/GenBank/DDBJ whole genome shotgun (WGS) entry which is preliminary data.</text>
</comment>
<reference evidence="4" key="1">
    <citation type="submission" date="2021-01" db="EMBL/GenBank/DDBJ databases">
        <title>Phytophthora aleatoria, a newly-described species from Pinus radiata is distinct from Phytophthora cactorum isolates based on comparative genomics.</title>
        <authorList>
            <person name="Mcdougal R."/>
            <person name="Panda P."/>
            <person name="Williams N."/>
            <person name="Studholme D.J."/>
        </authorList>
    </citation>
    <scope>NUCLEOTIDE SEQUENCE</scope>
    <source>
        <strain evidence="4">NZFS 4037</strain>
    </source>
</reference>
<sequence>MMARFVLQIKPYSSLMEIETIMAMLATIAGVRIRSSRLVAVRGGQSLDLEPSLASLKNLQIAEINVIEQSTTAWTRKEVVLRVPEMMCPANCGSSVLNAIRALEGVEAARLRFEHRQIVIRGDMNVDAIRTAVSDIGFDSEVNAETLLPRRFRFRVDDLSDVGLNGVKLKDALEAVEGVENLVLLTDRVEVLVVAMLLDSSQLVKAAERVGFEMLELSEEAWGIPMEVVPPPLGSYYVSTQVSSDRKTLLVDLLQCQLLSLVGVMPEEQILMSSSGEILYSPSISDVTTIAVSTESRLRFFLFASSESSPEVPEVASDWRQICTKSTIGDAAVVQPAFRKILPSGGDPLATLICEPCARTCTTDFQPVSPLEWNACKTLTSRFISDVTVVAGDVDVAAPSGFTKLPVDLNYSASGDYVYLCVKCGGPRALTQLHVLFGQRGGDTADLAGDPEKVVEVDCNVPTDSIGANIRIGYDSVQLKGNMEQLETLAITDIVVVVGDQPAPSSEYIKITRNLNKGAVDSEPVFLYYRLSPLGGFVCDSSREHTHLPPKSRIVMAHETSRPISAATISATDVSGLLARGSSPQRNNAVQIGKCPPPRTRRPRTPIALTEEDMCTLSADEIRKKKNRVSAQRDRDRKKQHVQDLEDMVCELWKRVQYLEGIITSMHPNQDVSGLYQSYEPYAVSRNLQPLTGAATGGFNEVDMTELAWLLDSIPMDPSNEDEPM</sequence>
<dbReference type="GO" id="GO:0003700">
    <property type="term" value="F:DNA-binding transcription factor activity"/>
    <property type="evidence" value="ECO:0007669"/>
    <property type="project" value="InterPro"/>
</dbReference>
<dbReference type="PROSITE" id="PS50846">
    <property type="entry name" value="HMA_2"/>
    <property type="match status" value="1"/>
</dbReference>
<dbReference type="GO" id="GO:0005737">
    <property type="term" value="C:cytoplasm"/>
    <property type="evidence" value="ECO:0007669"/>
    <property type="project" value="UniProtKB-ARBA"/>
</dbReference>
<evidence type="ECO:0000256" key="1">
    <source>
        <dbReference type="SAM" id="MobiDB-lite"/>
    </source>
</evidence>
<dbReference type="Pfam" id="PF00403">
    <property type="entry name" value="HMA"/>
    <property type="match status" value="1"/>
</dbReference>
<dbReference type="InterPro" id="IPR023341">
    <property type="entry name" value="MABP"/>
</dbReference>
<protein>
    <recommendedName>
        <fullName evidence="6">BZIP domain-containing protein</fullName>
    </recommendedName>
</protein>
<dbReference type="GO" id="GO:0046872">
    <property type="term" value="F:metal ion binding"/>
    <property type="evidence" value="ECO:0007669"/>
    <property type="project" value="InterPro"/>
</dbReference>